<dbReference type="Proteomes" id="UP000014227">
    <property type="component" value="Chromosome I"/>
</dbReference>
<dbReference type="STRING" id="454171.CP488_01484"/>
<dbReference type="EMBL" id="HF951689">
    <property type="protein sequence ID" value="CCW36400.1"/>
    <property type="molecule type" value="Genomic_DNA"/>
</dbReference>
<accession>S0EWV6</accession>
<dbReference type="InParanoid" id="S0EWV6"/>
<feature type="binding site" evidence="3">
    <location>
        <begin position="11"/>
        <end position="16"/>
    </location>
    <ligand>
        <name>ATP</name>
        <dbReference type="ChEBI" id="CHEBI:30616"/>
    </ligand>
</feature>
<keyword evidence="3" id="KW-0173">Coenzyme A biosynthesis</keyword>
<keyword evidence="3" id="KW-0963">Cytoplasm</keyword>
<dbReference type="EC" id="2.7.1.24" evidence="3 4"/>
<dbReference type="GO" id="GO:0005524">
    <property type="term" value="F:ATP binding"/>
    <property type="evidence" value="ECO:0007669"/>
    <property type="project" value="UniProtKB-UniRule"/>
</dbReference>
<keyword evidence="1 3" id="KW-0547">Nucleotide-binding</keyword>
<dbReference type="PATRIC" id="fig|1303518.3.peg.2709"/>
<gene>
    <name evidence="3" type="primary">coaE</name>
    <name evidence="5" type="ORF">CCALI_02607</name>
</gene>
<dbReference type="HOGENOM" id="CLU_057180_0_0_0"/>
<evidence type="ECO:0000313" key="6">
    <source>
        <dbReference type="Proteomes" id="UP000014227"/>
    </source>
</evidence>
<proteinExistence type="inferred from homology"/>
<name>S0EWV6_CHTCT</name>
<keyword evidence="6" id="KW-1185">Reference proteome</keyword>
<dbReference type="eggNOG" id="COG0237">
    <property type="taxonomic scope" value="Bacteria"/>
</dbReference>
<dbReference type="InterPro" id="IPR027417">
    <property type="entry name" value="P-loop_NTPase"/>
</dbReference>
<keyword evidence="3 5" id="KW-0808">Transferase</keyword>
<dbReference type="Gene3D" id="3.40.50.300">
    <property type="entry name" value="P-loop containing nucleotide triphosphate hydrolases"/>
    <property type="match status" value="1"/>
</dbReference>
<dbReference type="KEGG" id="ccz:CCALI_02607"/>
<dbReference type="SUPFAM" id="SSF52540">
    <property type="entry name" value="P-loop containing nucleoside triphosphate hydrolases"/>
    <property type="match status" value="1"/>
</dbReference>
<dbReference type="GO" id="GO:0015937">
    <property type="term" value="P:coenzyme A biosynthetic process"/>
    <property type="evidence" value="ECO:0007669"/>
    <property type="project" value="UniProtKB-UniRule"/>
</dbReference>
<evidence type="ECO:0000256" key="1">
    <source>
        <dbReference type="ARBA" id="ARBA00022741"/>
    </source>
</evidence>
<dbReference type="InterPro" id="IPR001977">
    <property type="entry name" value="Depp_CoAkinase"/>
</dbReference>
<dbReference type="AlphaFoldDB" id="S0EWV6"/>
<protein>
    <recommendedName>
        <fullName evidence="3 4">Dephospho-CoA kinase</fullName>
        <ecNumber evidence="3 4">2.7.1.24</ecNumber>
    </recommendedName>
    <alternativeName>
        <fullName evidence="3">Dephosphocoenzyme A kinase</fullName>
    </alternativeName>
</protein>
<dbReference type="PANTHER" id="PTHR10695:SF46">
    <property type="entry name" value="BIFUNCTIONAL COENZYME A SYNTHASE-RELATED"/>
    <property type="match status" value="1"/>
</dbReference>
<comment type="function">
    <text evidence="3">Catalyzes the phosphorylation of the 3'-hydroxyl group of dephosphocoenzyme A to form coenzyme A.</text>
</comment>
<evidence type="ECO:0000313" key="5">
    <source>
        <dbReference type="EMBL" id="CCW36400.1"/>
    </source>
</evidence>
<dbReference type="PANTHER" id="PTHR10695">
    <property type="entry name" value="DEPHOSPHO-COA KINASE-RELATED"/>
    <property type="match status" value="1"/>
</dbReference>
<reference evidence="6" key="1">
    <citation type="submission" date="2013-03" db="EMBL/GenBank/DDBJ databases">
        <title>Genome sequence of Chthonomonas calidirosea, the first sequenced genome from the Armatimonadetes phylum (formally candidate division OP10).</title>
        <authorList>
            <person name="Lee K.C.Y."/>
            <person name="Morgan X.C."/>
            <person name="Dunfield P.F."/>
            <person name="Tamas I."/>
            <person name="Houghton K.M."/>
            <person name="Vyssotski M."/>
            <person name="Ryan J.L.J."/>
            <person name="Lagutin K."/>
            <person name="McDonald I.R."/>
            <person name="Stott M.B."/>
        </authorList>
    </citation>
    <scope>NUCLEOTIDE SEQUENCE [LARGE SCALE GENOMIC DNA]</scope>
    <source>
        <strain evidence="6">DSM 23976 / ICMP 18418 / T49</strain>
    </source>
</reference>
<comment type="subcellular location">
    <subcellularLocation>
        <location evidence="3">Cytoplasm</location>
    </subcellularLocation>
</comment>
<dbReference type="RefSeq" id="WP_016483909.1">
    <property type="nucleotide sequence ID" value="NC_021487.1"/>
</dbReference>
<dbReference type="UniPathway" id="UPA00241">
    <property type="reaction ID" value="UER00356"/>
</dbReference>
<dbReference type="HAMAP" id="MF_00376">
    <property type="entry name" value="Dephospho_CoA_kinase"/>
    <property type="match status" value="1"/>
</dbReference>
<dbReference type="OrthoDB" id="9812943at2"/>
<dbReference type="PROSITE" id="PS51219">
    <property type="entry name" value="DPCK"/>
    <property type="match status" value="1"/>
</dbReference>
<evidence type="ECO:0000256" key="4">
    <source>
        <dbReference type="NCBIfam" id="TIGR00152"/>
    </source>
</evidence>
<dbReference type="GO" id="GO:0004140">
    <property type="term" value="F:dephospho-CoA kinase activity"/>
    <property type="evidence" value="ECO:0007669"/>
    <property type="project" value="UniProtKB-UniRule"/>
</dbReference>
<comment type="pathway">
    <text evidence="3">Cofactor biosynthesis; coenzyme A biosynthesis; CoA from (R)-pantothenate: step 5/5.</text>
</comment>
<sequence length="217" mass="24496">MFAVGLTGGIASGKSLAARILENLGAIRFSADEASRAVTGVNSPLVLEIARIFGPQALLPSGALNRVYLAKLIFTDGQARQRLEHLLHPAILRLLWAQMEACRYDFAADKIVVVEVPLLFEVHMEEWFHRTVAVFAPESLLLERIRAREMLSKEEAKLRLAAQWPVEQKAAHADYVLKNEGDIKEFHHAVLRLWDILRQEAQGQGRSFQTHRPQFIE</sequence>
<comment type="similarity">
    <text evidence="3">Belongs to the CoaE family.</text>
</comment>
<organism evidence="5 6">
    <name type="scientific">Chthonomonas calidirosea (strain DSM 23976 / ICMP 18418 / T49)</name>
    <dbReference type="NCBI Taxonomy" id="1303518"/>
    <lineage>
        <taxon>Bacteria</taxon>
        <taxon>Bacillati</taxon>
        <taxon>Armatimonadota</taxon>
        <taxon>Chthonomonadia</taxon>
        <taxon>Chthonomonadales</taxon>
        <taxon>Chthonomonadaceae</taxon>
        <taxon>Chthonomonas</taxon>
    </lineage>
</organism>
<evidence type="ECO:0000256" key="3">
    <source>
        <dbReference type="HAMAP-Rule" id="MF_00376"/>
    </source>
</evidence>
<comment type="catalytic activity">
    <reaction evidence="3">
        <text>3'-dephospho-CoA + ATP = ADP + CoA + H(+)</text>
        <dbReference type="Rhea" id="RHEA:18245"/>
        <dbReference type="ChEBI" id="CHEBI:15378"/>
        <dbReference type="ChEBI" id="CHEBI:30616"/>
        <dbReference type="ChEBI" id="CHEBI:57287"/>
        <dbReference type="ChEBI" id="CHEBI:57328"/>
        <dbReference type="ChEBI" id="CHEBI:456216"/>
        <dbReference type="EC" id="2.7.1.24"/>
    </reaction>
</comment>
<dbReference type="CDD" id="cd02022">
    <property type="entry name" value="DPCK"/>
    <property type="match status" value="1"/>
</dbReference>
<dbReference type="NCBIfam" id="TIGR00152">
    <property type="entry name" value="dephospho-CoA kinase"/>
    <property type="match status" value="1"/>
</dbReference>
<evidence type="ECO:0000256" key="2">
    <source>
        <dbReference type="ARBA" id="ARBA00022840"/>
    </source>
</evidence>
<dbReference type="GO" id="GO:0005737">
    <property type="term" value="C:cytoplasm"/>
    <property type="evidence" value="ECO:0007669"/>
    <property type="project" value="UniProtKB-SubCell"/>
</dbReference>
<keyword evidence="3 5" id="KW-0418">Kinase</keyword>
<keyword evidence="2 3" id="KW-0067">ATP-binding</keyword>
<dbReference type="Pfam" id="PF01121">
    <property type="entry name" value="CoaE"/>
    <property type="match status" value="1"/>
</dbReference>
<dbReference type="FunCoup" id="S0EWV6">
    <property type="interactions" value="389"/>
</dbReference>